<sequence>MSTSLNNLAITTTGSAMASTMGALFNTLQSKIANGGRDSNCKFYYKDGAGGSLLQVAVKGVVRGAVSELKNEAVNAFNSLLNGKRTKDTVGAAWVESELKKQEIEAKEYGMMQVDGGTIYALDDWGGKAPEALMLGIELDQNITITQKFPVYRTKVIDAKKGIYKEQEPDTVTNTVNTKTLVWYDTTALITINSDKNLIATRVTGRDYSRKELVSNGDIKFTVSGQITSGKPDIYPTEEMQKFYKIMQYKGIIKVNNMVLDMLGITHIVIENFSVSPRQGYKSLQQYTFSAIGLQPENEIEISEDTVSIIPQKNVSAKEDDGSEWMKMLNNQLEGLKSMASDLVKQGVGLAAGLLEEQL</sequence>
<keyword evidence="2" id="KW-1185">Reference proteome</keyword>
<proteinExistence type="predicted"/>
<evidence type="ECO:0000313" key="1">
    <source>
        <dbReference type="EMBL" id="TGY79015.1"/>
    </source>
</evidence>
<protein>
    <submittedName>
        <fullName evidence="1">Uncharacterized protein</fullName>
    </submittedName>
</protein>
<evidence type="ECO:0000313" key="2">
    <source>
        <dbReference type="Proteomes" id="UP000306319"/>
    </source>
</evidence>
<name>A0AC61RH51_9BACT</name>
<gene>
    <name evidence="1" type="ORF">E5331_08090</name>
</gene>
<dbReference type="Proteomes" id="UP000306319">
    <property type="component" value="Unassembled WGS sequence"/>
</dbReference>
<reference evidence="1" key="1">
    <citation type="submission" date="2019-04" db="EMBL/GenBank/DDBJ databases">
        <title>Microbes associate with the intestines of laboratory mice.</title>
        <authorList>
            <person name="Navarre W."/>
            <person name="Wong E."/>
            <person name="Huang K."/>
            <person name="Tropini C."/>
            <person name="Ng K."/>
            <person name="Yu B."/>
        </authorList>
    </citation>
    <scope>NUCLEOTIDE SEQUENCE</scope>
    <source>
        <strain evidence="1">NM04_E33</strain>
    </source>
</reference>
<comment type="caution">
    <text evidence="1">The sequence shown here is derived from an EMBL/GenBank/DDBJ whole genome shotgun (WGS) entry which is preliminary data.</text>
</comment>
<accession>A0AC61RH51</accession>
<organism evidence="1 2">
    <name type="scientific">Lepagella muris</name>
    <dbReference type="NCBI Taxonomy" id="3032870"/>
    <lineage>
        <taxon>Bacteria</taxon>
        <taxon>Pseudomonadati</taxon>
        <taxon>Bacteroidota</taxon>
        <taxon>Bacteroidia</taxon>
        <taxon>Bacteroidales</taxon>
        <taxon>Muribaculaceae</taxon>
        <taxon>Lepagella</taxon>
    </lineage>
</organism>
<dbReference type="EMBL" id="SRYB01000009">
    <property type="protein sequence ID" value="TGY79015.1"/>
    <property type="molecule type" value="Genomic_DNA"/>
</dbReference>